<keyword evidence="2" id="KW-1185">Reference proteome</keyword>
<dbReference type="Proteomes" id="UP000799754">
    <property type="component" value="Unassembled WGS sequence"/>
</dbReference>
<gene>
    <name evidence="1" type="ORF">BU25DRAFT_422285</name>
</gene>
<evidence type="ECO:0000313" key="2">
    <source>
        <dbReference type="Proteomes" id="UP000799754"/>
    </source>
</evidence>
<accession>A0ACB6RZ28</accession>
<reference evidence="1" key="1">
    <citation type="journal article" date="2020" name="Stud. Mycol.">
        <title>101 Dothideomycetes genomes: a test case for predicting lifestyles and emergence of pathogens.</title>
        <authorList>
            <person name="Haridas S."/>
            <person name="Albert R."/>
            <person name="Binder M."/>
            <person name="Bloem J."/>
            <person name="Labutti K."/>
            <person name="Salamov A."/>
            <person name="Andreopoulos B."/>
            <person name="Baker S."/>
            <person name="Barry K."/>
            <person name="Bills G."/>
            <person name="Bluhm B."/>
            <person name="Cannon C."/>
            <person name="Castanera R."/>
            <person name="Culley D."/>
            <person name="Daum C."/>
            <person name="Ezra D."/>
            <person name="Gonzalez J."/>
            <person name="Henrissat B."/>
            <person name="Kuo A."/>
            <person name="Liang C."/>
            <person name="Lipzen A."/>
            <person name="Lutzoni F."/>
            <person name="Magnuson J."/>
            <person name="Mondo S."/>
            <person name="Nolan M."/>
            <person name="Ohm R."/>
            <person name="Pangilinan J."/>
            <person name="Park H.-J."/>
            <person name="Ramirez L."/>
            <person name="Alfaro M."/>
            <person name="Sun H."/>
            <person name="Tritt A."/>
            <person name="Yoshinaga Y."/>
            <person name="Zwiers L.-H."/>
            <person name="Turgeon B."/>
            <person name="Goodwin S."/>
            <person name="Spatafora J."/>
            <person name="Crous P."/>
            <person name="Grigoriev I."/>
        </authorList>
    </citation>
    <scope>NUCLEOTIDE SEQUENCE</scope>
    <source>
        <strain evidence="1">CBS 525.71</strain>
    </source>
</reference>
<sequence length="189" mass="21552">MADYNNRQQHDTPVKAKVWGAIEYLEAKEIPHYKEDVFQHFKVSHCQGWAMISDNSIDRRHHHTEGPEHRGRPSVKSNYYLRHYPLTPEKAKVDSIFTSTATGDGGIIWVGWHHYKLLDALTGSCECHCVVLASREDVRIRRGIGTTLVQVTRMQFATEKERCAATCRNHTTIGVLSVVGVTPTQRSER</sequence>
<protein>
    <submittedName>
        <fullName evidence="1">Uncharacterized protein</fullName>
    </submittedName>
</protein>
<proteinExistence type="predicted"/>
<comment type="caution">
    <text evidence="1">The sequence shown here is derived from an EMBL/GenBank/DDBJ whole genome shotgun (WGS) entry which is preliminary data.</text>
</comment>
<evidence type="ECO:0000313" key="1">
    <source>
        <dbReference type="EMBL" id="KAF2626972.1"/>
    </source>
</evidence>
<dbReference type="EMBL" id="MU006719">
    <property type="protein sequence ID" value="KAF2626972.1"/>
    <property type="molecule type" value="Genomic_DNA"/>
</dbReference>
<name>A0ACB6RZ28_9PLEO</name>
<organism evidence="1 2">
    <name type="scientific">Macroventuria anomochaeta</name>
    <dbReference type="NCBI Taxonomy" id="301207"/>
    <lineage>
        <taxon>Eukaryota</taxon>
        <taxon>Fungi</taxon>
        <taxon>Dikarya</taxon>
        <taxon>Ascomycota</taxon>
        <taxon>Pezizomycotina</taxon>
        <taxon>Dothideomycetes</taxon>
        <taxon>Pleosporomycetidae</taxon>
        <taxon>Pleosporales</taxon>
        <taxon>Pleosporineae</taxon>
        <taxon>Didymellaceae</taxon>
        <taxon>Macroventuria</taxon>
    </lineage>
</organism>